<evidence type="ECO:0000313" key="2">
    <source>
        <dbReference type="Proteomes" id="UP000017981"/>
    </source>
</evidence>
<protein>
    <submittedName>
        <fullName evidence="1">Uncharacterized protein</fullName>
    </submittedName>
</protein>
<dbReference type="AlphaFoldDB" id="T2J2P6"/>
<proteinExistence type="predicted"/>
<reference evidence="1 2" key="2">
    <citation type="submission" date="2013-09" db="EMBL/GenBank/DDBJ databases">
        <title>Whole genome comparison of six Crocosphaera watsonii strains with differing phenotypes.</title>
        <authorList>
            <person name="Bench S.R."/>
            <person name="Heller P."/>
            <person name="Frank I."/>
            <person name="Arciniega M."/>
            <person name="Shilova I.N."/>
            <person name="Zehr J.P."/>
        </authorList>
    </citation>
    <scope>NUCLEOTIDE SEQUENCE [LARGE SCALE GENOMIC DNA]</scope>
    <source>
        <strain evidence="1 2">WH 0005</strain>
    </source>
</reference>
<organism evidence="1 2">
    <name type="scientific">Crocosphaera watsonii WH 0005</name>
    <dbReference type="NCBI Taxonomy" id="423472"/>
    <lineage>
        <taxon>Bacteria</taxon>
        <taxon>Bacillati</taxon>
        <taxon>Cyanobacteriota</taxon>
        <taxon>Cyanophyceae</taxon>
        <taxon>Oscillatoriophycideae</taxon>
        <taxon>Chroococcales</taxon>
        <taxon>Aphanothecaceae</taxon>
        <taxon>Crocosphaera</taxon>
    </lineage>
</organism>
<dbReference type="EMBL" id="CAQL01001066">
    <property type="protein sequence ID" value="CCQ58700.1"/>
    <property type="molecule type" value="Genomic_DNA"/>
</dbReference>
<accession>T2J2P6</accession>
<dbReference type="Proteomes" id="UP000017981">
    <property type="component" value="Unassembled WGS sequence"/>
</dbReference>
<gene>
    <name evidence="1" type="ORF">CWATWH0005_683</name>
</gene>
<name>T2J2P6_CROWT</name>
<evidence type="ECO:0000313" key="1">
    <source>
        <dbReference type="EMBL" id="CCQ58700.1"/>
    </source>
</evidence>
<reference evidence="1 2" key="1">
    <citation type="submission" date="2013-01" db="EMBL/GenBank/DDBJ databases">
        <authorList>
            <person name="Bench S."/>
        </authorList>
    </citation>
    <scope>NUCLEOTIDE SEQUENCE [LARGE SCALE GENOMIC DNA]</scope>
    <source>
        <strain evidence="1 2">WH 0005</strain>
    </source>
</reference>
<sequence>MLSIVAKRGLFIMATIEAQANIALTKADCSSCLTRSCPMNGSDNSPVNLCNIFRQANCAFCAIKECSFNGTINSPVLSCSSFKLLGAA</sequence>
<comment type="caution">
    <text evidence="1">The sequence shown here is derived from an EMBL/GenBank/DDBJ whole genome shotgun (WGS) entry which is preliminary data.</text>
</comment>